<dbReference type="STRING" id="1454373.ACMU_02040"/>
<reference evidence="1 2" key="1">
    <citation type="submission" date="2014-03" db="EMBL/GenBank/DDBJ databases">
        <title>Draft Genome Sequence of Actibacterium mucosum KCTC 23349, a Marine Alphaproteobacterium with Complex Ionic Requirements Isolated from Mediterranean Seawater at Malvarrosa Beach, Valencia, Spain.</title>
        <authorList>
            <person name="Arahal D.R."/>
            <person name="Shao Z."/>
            <person name="Lai Q."/>
            <person name="Pujalte M.J."/>
        </authorList>
    </citation>
    <scope>NUCLEOTIDE SEQUENCE [LARGE SCALE GENOMIC DNA]</scope>
    <source>
        <strain evidence="1 2">KCTC 23349</strain>
    </source>
</reference>
<dbReference type="Proteomes" id="UP000026249">
    <property type="component" value="Unassembled WGS sequence"/>
</dbReference>
<evidence type="ECO:0000313" key="2">
    <source>
        <dbReference type="Proteomes" id="UP000026249"/>
    </source>
</evidence>
<name>A0A037ZR20_9RHOB</name>
<accession>A0A037ZR20</accession>
<keyword evidence="2" id="KW-1185">Reference proteome</keyword>
<organism evidence="1 2">
    <name type="scientific">Actibacterium mucosum KCTC 23349</name>
    <dbReference type="NCBI Taxonomy" id="1454373"/>
    <lineage>
        <taxon>Bacteria</taxon>
        <taxon>Pseudomonadati</taxon>
        <taxon>Pseudomonadota</taxon>
        <taxon>Alphaproteobacteria</taxon>
        <taxon>Rhodobacterales</taxon>
        <taxon>Roseobacteraceae</taxon>
        <taxon>Actibacterium</taxon>
    </lineage>
</organism>
<dbReference type="PROSITE" id="PS51257">
    <property type="entry name" value="PROKAR_LIPOPROTEIN"/>
    <property type="match status" value="1"/>
</dbReference>
<dbReference type="RefSeq" id="WP_035255596.1">
    <property type="nucleotide sequence ID" value="NZ_JFKE01000001.1"/>
</dbReference>
<sequence>MKPLILSAAILTMLAGCDTTEQSAATGALLGAAVGAATAGQNEGKGAALGAALGAVAGVAAHGAAQGPECRYTYPDGRVTYAPCPQ</sequence>
<protein>
    <recommendedName>
        <fullName evidence="3">Glycine zipper domain-containing protein</fullName>
    </recommendedName>
</protein>
<evidence type="ECO:0008006" key="3">
    <source>
        <dbReference type="Google" id="ProtNLM"/>
    </source>
</evidence>
<evidence type="ECO:0000313" key="1">
    <source>
        <dbReference type="EMBL" id="KAJ57302.1"/>
    </source>
</evidence>
<gene>
    <name evidence="1" type="ORF">ACMU_02040</name>
</gene>
<comment type="caution">
    <text evidence="1">The sequence shown here is derived from an EMBL/GenBank/DDBJ whole genome shotgun (WGS) entry which is preliminary data.</text>
</comment>
<dbReference type="AlphaFoldDB" id="A0A037ZR20"/>
<dbReference type="EMBL" id="JFKE01000001">
    <property type="protein sequence ID" value="KAJ57302.1"/>
    <property type="molecule type" value="Genomic_DNA"/>
</dbReference>
<proteinExistence type="predicted"/>